<sequence length="259" mass="28668">MLMLLLVIAGGAEAGTGKRPPLCLSCHAPHYVGRGSCTSCHRGNDRSDRENIAHRDMIPGSLVYFTLGGDSPRVREGKQLIDRFACRRCHRIAGKGNRRASNLDRLYATTPPLAIQQAITRPAVFMPDFHVTDRQGVALVNAIMAGGMAAGEERRELPQVVHFAERGGKREEGFAASCGPCHRLLSEQYGGLGTGDAGPNLSGIFSEFYPRTFEGKLPWTVERLKTWLKNPRRVRHGSTMRPVPLEEEKLPELLHHLER</sequence>
<accession>A0ABS5SDF0</accession>
<protein>
    <submittedName>
        <fullName evidence="6">Cytochrome C</fullName>
    </submittedName>
</protein>
<feature type="domain" description="Cytochrome c" evidence="5">
    <location>
        <begin position="146"/>
        <end position="258"/>
    </location>
</feature>
<dbReference type="SUPFAM" id="SSF46626">
    <property type="entry name" value="Cytochrome c"/>
    <property type="match status" value="1"/>
</dbReference>
<dbReference type="EMBL" id="JAHCVK010000001">
    <property type="protein sequence ID" value="MBT0652062.1"/>
    <property type="molecule type" value="Genomic_DNA"/>
</dbReference>
<comment type="caution">
    <text evidence="6">The sequence shown here is derived from an EMBL/GenBank/DDBJ whole genome shotgun (WGS) entry which is preliminary data.</text>
</comment>
<evidence type="ECO:0000313" key="7">
    <source>
        <dbReference type="Proteomes" id="UP000756860"/>
    </source>
</evidence>
<evidence type="ECO:0000259" key="5">
    <source>
        <dbReference type="PROSITE" id="PS51007"/>
    </source>
</evidence>
<evidence type="ECO:0000256" key="2">
    <source>
        <dbReference type="ARBA" id="ARBA00022723"/>
    </source>
</evidence>
<evidence type="ECO:0000256" key="4">
    <source>
        <dbReference type="PROSITE-ProRule" id="PRU00433"/>
    </source>
</evidence>
<keyword evidence="7" id="KW-1185">Reference proteome</keyword>
<reference evidence="6 7" key="1">
    <citation type="submission" date="2021-05" db="EMBL/GenBank/DDBJ databases">
        <title>The draft genome of Geobacter luticola JCM 17780.</title>
        <authorList>
            <person name="Xu Z."/>
            <person name="Masuda Y."/>
            <person name="Itoh H."/>
            <person name="Senoo K."/>
        </authorList>
    </citation>
    <scope>NUCLEOTIDE SEQUENCE [LARGE SCALE GENOMIC DNA]</scope>
    <source>
        <strain evidence="6 7">JCM 17780</strain>
    </source>
</reference>
<organism evidence="6 7">
    <name type="scientific">Geomobilimonas luticola</name>
    <dbReference type="NCBI Taxonomy" id="1114878"/>
    <lineage>
        <taxon>Bacteria</taxon>
        <taxon>Pseudomonadati</taxon>
        <taxon>Thermodesulfobacteriota</taxon>
        <taxon>Desulfuromonadia</taxon>
        <taxon>Geobacterales</taxon>
        <taxon>Geobacteraceae</taxon>
        <taxon>Geomobilimonas</taxon>
    </lineage>
</organism>
<dbReference type="SUPFAM" id="SSF48695">
    <property type="entry name" value="Multiheme cytochromes"/>
    <property type="match status" value="1"/>
</dbReference>
<dbReference type="NCBIfam" id="NF040971">
    <property type="entry name" value="cytc_ExtS"/>
    <property type="match status" value="1"/>
</dbReference>
<keyword evidence="3 4" id="KW-0408">Iron</keyword>
<dbReference type="InterPro" id="IPR009056">
    <property type="entry name" value="Cyt_c-like_dom"/>
</dbReference>
<dbReference type="InterPro" id="IPR036909">
    <property type="entry name" value="Cyt_c-like_dom_sf"/>
</dbReference>
<dbReference type="PROSITE" id="PS51007">
    <property type="entry name" value="CYTC"/>
    <property type="match status" value="1"/>
</dbReference>
<proteinExistence type="predicted"/>
<name>A0ABS5SDF0_9BACT</name>
<evidence type="ECO:0000256" key="1">
    <source>
        <dbReference type="ARBA" id="ARBA00022617"/>
    </source>
</evidence>
<evidence type="ECO:0000256" key="3">
    <source>
        <dbReference type="ARBA" id="ARBA00023004"/>
    </source>
</evidence>
<keyword evidence="1 4" id="KW-0349">Heme</keyword>
<keyword evidence="2 4" id="KW-0479">Metal-binding</keyword>
<dbReference type="Proteomes" id="UP000756860">
    <property type="component" value="Unassembled WGS sequence"/>
</dbReference>
<dbReference type="Gene3D" id="1.10.760.10">
    <property type="entry name" value="Cytochrome c-like domain"/>
    <property type="match status" value="2"/>
</dbReference>
<gene>
    <name evidence="6" type="ORF">KI810_03275</name>
</gene>
<evidence type="ECO:0000313" key="6">
    <source>
        <dbReference type="EMBL" id="MBT0652062.1"/>
    </source>
</evidence>
<dbReference type="InterPro" id="IPR036280">
    <property type="entry name" value="Multihaem_cyt_sf"/>
</dbReference>